<evidence type="ECO:0000256" key="2">
    <source>
        <dbReference type="ARBA" id="ARBA00008072"/>
    </source>
</evidence>
<dbReference type="Pfam" id="PF08240">
    <property type="entry name" value="ADH_N"/>
    <property type="match status" value="1"/>
</dbReference>
<dbReference type="Proteomes" id="UP000077002">
    <property type="component" value="Unassembled WGS sequence"/>
</dbReference>
<proteinExistence type="inferred from homology"/>
<feature type="domain" description="Enoyl reductase (ER)" evidence="9">
    <location>
        <begin position="35"/>
        <end position="328"/>
    </location>
</feature>
<dbReference type="SUPFAM" id="SSF50129">
    <property type="entry name" value="GroES-like"/>
    <property type="match status" value="1"/>
</dbReference>
<evidence type="ECO:0000256" key="5">
    <source>
        <dbReference type="ARBA" id="ARBA00023002"/>
    </source>
</evidence>
<evidence type="ECO:0000259" key="9">
    <source>
        <dbReference type="SMART" id="SM00829"/>
    </source>
</evidence>
<evidence type="ECO:0000256" key="8">
    <source>
        <dbReference type="SAM" id="MobiDB-lite"/>
    </source>
</evidence>
<evidence type="ECO:0000313" key="11">
    <source>
        <dbReference type="Proteomes" id="UP000077002"/>
    </source>
</evidence>
<dbReference type="InterPro" id="IPR013154">
    <property type="entry name" value="ADH-like_N"/>
</dbReference>
<comment type="similarity">
    <text evidence="2 7">Belongs to the zinc-containing alcohol dehydrogenase family.</text>
</comment>
<accession>A0A177FCQ6</accession>
<name>A0A177FCQ6_9EURO</name>
<dbReference type="InterPro" id="IPR036291">
    <property type="entry name" value="NAD(P)-bd_dom_sf"/>
</dbReference>
<dbReference type="SUPFAM" id="SSF51735">
    <property type="entry name" value="NAD(P)-binding Rossmann-fold domains"/>
    <property type="match status" value="1"/>
</dbReference>
<dbReference type="RefSeq" id="XP_022513977.1">
    <property type="nucleotide sequence ID" value="XM_022653734.1"/>
</dbReference>
<evidence type="ECO:0000256" key="1">
    <source>
        <dbReference type="ARBA" id="ARBA00001947"/>
    </source>
</evidence>
<keyword evidence="4 7" id="KW-0862">Zinc</keyword>
<evidence type="ECO:0000256" key="6">
    <source>
        <dbReference type="ARBA" id="ARBA00023027"/>
    </source>
</evidence>
<dbReference type="PANTHER" id="PTHR42940">
    <property type="entry name" value="ALCOHOL DEHYDROGENASE 1-RELATED"/>
    <property type="match status" value="1"/>
</dbReference>
<dbReference type="Gene3D" id="3.40.50.720">
    <property type="entry name" value="NAD(P)-binding Rossmann-like Domain"/>
    <property type="match status" value="1"/>
</dbReference>
<dbReference type="GO" id="GO:0008270">
    <property type="term" value="F:zinc ion binding"/>
    <property type="evidence" value="ECO:0007669"/>
    <property type="project" value="InterPro"/>
</dbReference>
<dbReference type="InterPro" id="IPR011032">
    <property type="entry name" value="GroES-like_sf"/>
</dbReference>
<dbReference type="Pfam" id="PF00107">
    <property type="entry name" value="ADH_zinc_N"/>
    <property type="match status" value="1"/>
</dbReference>
<dbReference type="OrthoDB" id="1879366at2759"/>
<dbReference type="SMART" id="SM00829">
    <property type="entry name" value="PKS_ER"/>
    <property type="match status" value="1"/>
</dbReference>
<dbReference type="EMBL" id="LVKK01000019">
    <property type="protein sequence ID" value="OAG42025.1"/>
    <property type="molecule type" value="Genomic_DNA"/>
</dbReference>
<dbReference type="GO" id="GO:0005737">
    <property type="term" value="C:cytoplasm"/>
    <property type="evidence" value="ECO:0007669"/>
    <property type="project" value="TreeGrafter"/>
</dbReference>
<keyword evidence="5" id="KW-0560">Oxidoreductase</keyword>
<gene>
    <name evidence="10" type="ORF">AYO21_03760</name>
</gene>
<comment type="caution">
    <text evidence="10">The sequence shown here is derived from an EMBL/GenBank/DDBJ whole genome shotgun (WGS) entry which is preliminary data.</text>
</comment>
<feature type="region of interest" description="Disordered" evidence="8">
    <location>
        <begin position="348"/>
        <end position="368"/>
    </location>
</feature>
<comment type="cofactor">
    <cofactor evidence="1 7">
        <name>Zn(2+)</name>
        <dbReference type="ChEBI" id="CHEBI:29105"/>
    </cofactor>
</comment>
<dbReference type="GO" id="GO:0004022">
    <property type="term" value="F:alcohol dehydrogenase (NAD+) activity"/>
    <property type="evidence" value="ECO:0007669"/>
    <property type="project" value="TreeGrafter"/>
</dbReference>
<dbReference type="InterPro" id="IPR020843">
    <property type="entry name" value="ER"/>
</dbReference>
<dbReference type="InterPro" id="IPR002328">
    <property type="entry name" value="ADH_Zn_CS"/>
</dbReference>
<evidence type="ECO:0000256" key="3">
    <source>
        <dbReference type="ARBA" id="ARBA00022723"/>
    </source>
</evidence>
<dbReference type="Gene3D" id="3.90.180.10">
    <property type="entry name" value="Medium-chain alcohol dehydrogenases, catalytic domain"/>
    <property type="match status" value="2"/>
</dbReference>
<evidence type="ECO:0000256" key="4">
    <source>
        <dbReference type="ARBA" id="ARBA00022833"/>
    </source>
</evidence>
<evidence type="ECO:0000313" key="10">
    <source>
        <dbReference type="EMBL" id="OAG42025.1"/>
    </source>
</evidence>
<evidence type="ECO:0000256" key="7">
    <source>
        <dbReference type="RuleBase" id="RU361277"/>
    </source>
</evidence>
<keyword evidence="6" id="KW-0520">NAD</keyword>
<dbReference type="PANTHER" id="PTHR42940:SF1">
    <property type="entry name" value="ENOYL REDUCTASE (ER) DOMAIN-CONTAINING PROTEIN"/>
    <property type="match status" value="1"/>
</dbReference>
<dbReference type="AlphaFoldDB" id="A0A177FCQ6"/>
<keyword evidence="3 7" id="KW-0479">Metal-binding</keyword>
<organism evidence="10 11">
    <name type="scientific">Fonsecaea monophora</name>
    <dbReference type="NCBI Taxonomy" id="254056"/>
    <lineage>
        <taxon>Eukaryota</taxon>
        <taxon>Fungi</taxon>
        <taxon>Dikarya</taxon>
        <taxon>Ascomycota</taxon>
        <taxon>Pezizomycotina</taxon>
        <taxon>Eurotiomycetes</taxon>
        <taxon>Chaetothyriomycetidae</taxon>
        <taxon>Chaetothyriales</taxon>
        <taxon>Herpotrichiellaceae</taxon>
        <taxon>Fonsecaea</taxon>
    </lineage>
</organism>
<sequence length="554" mass="59103">MSYLLGPDANDAAGKDEITFDIPKECKAGVVVNEGPNFHIEVQMVPVPEPGADEVLIKLNVTGICFSDLHFAMGDLGPPMSAFGVRSPGHEGAGVVVKVGSNVKNWKVGDRAGMKPRWSVCGDCDLCLDDKEAYVTSPAHYTQRIPDGVDDYAAAPIMCSAGTMYRALRLATLKPNNWAVFLGGGGGVGIQGVQLAAAMGLRPIVVDTGDEKEKLAISRGAKAFIDFKRVDDPVAEAVQIADGIGAHGVFVTAGNSYPSAISYAGTRVGAVVSCIGLPHNKELTIGAPPTKFITQGLTVRGSMVGSRADIATTLQYAAAGKISGDHTIYPIDRLPEAPHDSPTLYLIRHGEKPPKEDDGDDSPGLSAQGIDRAEGLVQVFGRSSKYDIGYVIAQRPKSGVEEGGEFEGLLFGLSKAQAKAKVQGAQQKMITHPARPDNRQTRPFLTVQPLVESLQEYNVPFNSLIDRDHVDKVAEAVHDYAKGKGKYVGEGNVLICWEHDALEKIAKALGVDDVPEYPGNRFDLIWTIKPPYKKIDSITSENVPGLDDHSATPA</sequence>
<reference evidence="10 11" key="1">
    <citation type="submission" date="2016-03" db="EMBL/GenBank/DDBJ databases">
        <title>Draft genome sequence of the Fonsecaea monophora CBS 269.37.</title>
        <authorList>
            <person name="Bombassaro A."/>
            <person name="Vinicius W.A."/>
            <person name="De Hoog S."/>
            <person name="Sun J."/>
            <person name="Souza E.M."/>
            <person name="Raittz R.T."/>
            <person name="Costa F."/>
            <person name="Leao A.C."/>
            <person name="Tadra-Sfeir M.Z."/>
            <person name="Baura V."/>
            <person name="Balsanelli E."/>
            <person name="Pedrosa F.O."/>
            <person name="Moreno L.F."/>
            <person name="Steffens M.B."/>
            <person name="Xi L."/>
            <person name="Bocca A.L."/>
            <person name="Felipe M.S."/>
            <person name="Teixeira M."/>
            <person name="Telles Filho F.Q."/>
            <person name="Azevedo C.M."/>
            <person name="Gomes R."/>
            <person name="Vicente V.A."/>
        </authorList>
    </citation>
    <scope>NUCLEOTIDE SEQUENCE [LARGE SCALE GENOMIC DNA]</scope>
    <source>
        <strain evidence="10 11">CBS 269.37</strain>
    </source>
</reference>
<dbReference type="PROSITE" id="PS00059">
    <property type="entry name" value="ADH_ZINC"/>
    <property type="match status" value="1"/>
</dbReference>
<dbReference type="FunFam" id="3.40.50.720:FF:000039">
    <property type="entry name" value="Alcohol dehydrogenase AdhP"/>
    <property type="match status" value="1"/>
</dbReference>
<dbReference type="InterPro" id="IPR013149">
    <property type="entry name" value="ADH-like_C"/>
</dbReference>
<keyword evidence="11" id="KW-1185">Reference proteome</keyword>
<dbReference type="GeneID" id="34598931"/>
<protein>
    <recommendedName>
        <fullName evidence="9">Enoyl reductase (ER) domain-containing protein</fullName>
    </recommendedName>
</protein>